<evidence type="ECO:0000256" key="1">
    <source>
        <dbReference type="SAM" id="Phobius"/>
    </source>
</evidence>
<gene>
    <name evidence="2" type="ORF">F2Q69_00030150</name>
</gene>
<organism evidence="2 3">
    <name type="scientific">Brassica cretica</name>
    <name type="common">Mustard</name>
    <dbReference type="NCBI Taxonomy" id="69181"/>
    <lineage>
        <taxon>Eukaryota</taxon>
        <taxon>Viridiplantae</taxon>
        <taxon>Streptophyta</taxon>
        <taxon>Embryophyta</taxon>
        <taxon>Tracheophyta</taxon>
        <taxon>Spermatophyta</taxon>
        <taxon>Magnoliopsida</taxon>
        <taxon>eudicotyledons</taxon>
        <taxon>Gunneridae</taxon>
        <taxon>Pentapetalae</taxon>
        <taxon>rosids</taxon>
        <taxon>malvids</taxon>
        <taxon>Brassicales</taxon>
        <taxon>Brassicaceae</taxon>
        <taxon>Brassiceae</taxon>
        <taxon>Brassica</taxon>
    </lineage>
</organism>
<comment type="caution">
    <text evidence="2">The sequence shown here is derived from an EMBL/GenBank/DDBJ whole genome shotgun (WGS) entry which is preliminary data.</text>
</comment>
<name>A0A8S9RZZ5_BRACR</name>
<dbReference type="AlphaFoldDB" id="A0A8S9RZZ5"/>
<reference evidence="2" key="1">
    <citation type="submission" date="2019-12" db="EMBL/GenBank/DDBJ databases">
        <title>Genome sequencing and annotation of Brassica cretica.</title>
        <authorList>
            <person name="Studholme D.J."/>
            <person name="Sarris P."/>
        </authorList>
    </citation>
    <scope>NUCLEOTIDE SEQUENCE</scope>
    <source>
        <strain evidence="2">PFS-109/04</strain>
        <tissue evidence="2">Leaf</tissue>
    </source>
</reference>
<keyword evidence="1" id="KW-1133">Transmembrane helix</keyword>
<dbReference type="Proteomes" id="UP000712600">
    <property type="component" value="Unassembled WGS sequence"/>
</dbReference>
<keyword evidence="1" id="KW-0812">Transmembrane</keyword>
<evidence type="ECO:0000313" key="3">
    <source>
        <dbReference type="Proteomes" id="UP000712600"/>
    </source>
</evidence>
<dbReference type="EMBL" id="QGKX02000088">
    <property type="protein sequence ID" value="KAF3585682.1"/>
    <property type="molecule type" value="Genomic_DNA"/>
</dbReference>
<feature type="transmembrane region" description="Helical" evidence="1">
    <location>
        <begin position="12"/>
        <end position="36"/>
    </location>
</feature>
<sequence>MRSRLSSGEAVDVLFSVGACLGLLSVFLFLSCPSMFENQDCSSHFASGFEFLSVMLHWFSLHLSSVASPEASWCLILSLPHPIFVLRMDGWISFGGSEIIQHIQSSPAGFRGPMYHHSLSSIRGLLLMS</sequence>
<protein>
    <submittedName>
        <fullName evidence="2">Uncharacterized protein</fullName>
    </submittedName>
</protein>
<evidence type="ECO:0000313" key="2">
    <source>
        <dbReference type="EMBL" id="KAF3585682.1"/>
    </source>
</evidence>
<accession>A0A8S9RZZ5</accession>
<proteinExistence type="predicted"/>
<keyword evidence="1" id="KW-0472">Membrane</keyword>
<dbReference type="PROSITE" id="PS51257">
    <property type="entry name" value="PROKAR_LIPOPROTEIN"/>
    <property type="match status" value="1"/>
</dbReference>